<dbReference type="Gene3D" id="1.25.10.20">
    <property type="entry name" value="Vitellinogen, superhelical"/>
    <property type="match status" value="1"/>
</dbReference>
<dbReference type="InterPro" id="IPR050733">
    <property type="entry name" value="Vitellogenin/Apolipophorin"/>
</dbReference>
<dbReference type="Gene3D" id="2.30.230.10">
    <property type="entry name" value="Lipovitellin, beta-sheet shell regions, chain A"/>
    <property type="match status" value="1"/>
</dbReference>
<keyword evidence="4" id="KW-0325">Glycoprotein</keyword>
<evidence type="ECO:0000256" key="8">
    <source>
        <dbReference type="SAM" id="SignalP"/>
    </source>
</evidence>
<feature type="domain" description="Vitellogenin" evidence="9">
    <location>
        <begin position="31"/>
        <end position="805"/>
    </location>
</feature>
<dbReference type="InterPro" id="IPR011030">
    <property type="entry name" value="Lipovitellin_superhlx_dom"/>
</dbReference>
<evidence type="ECO:0000259" key="10">
    <source>
        <dbReference type="PROSITE" id="PS51233"/>
    </source>
</evidence>
<dbReference type="InterPro" id="IPR001747">
    <property type="entry name" value="Vitellogenin_N"/>
</dbReference>
<keyword evidence="6" id="KW-0175">Coiled coil</keyword>
<feature type="region of interest" description="Disordered" evidence="7">
    <location>
        <begin position="596"/>
        <end position="615"/>
    </location>
</feature>
<dbReference type="InterPro" id="IPR001846">
    <property type="entry name" value="VWF_type-D"/>
</dbReference>
<evidence type="ECO:0000259" key="9">
    <source>
        <dbReference type="PROSITE" id="PS51211"/>
    </source>
</evidence>
<gene>
    <name evidence="11" type="primary">vit-6</name>
    <name evidence="11" type="ORF">g.14563</name>
</gene>
<evidence type="ECO:0000256" key="2">
    <source>
        <dbReference type="ARBA" id="ARBA00022761"/>
    </source>
</evidence>
<dbReference type="InterPro" id="IPR015819">
    <property type="entry name" value="Lipid_transp_b-sht_shell"/>
</dbReference>
<proteinExistence type="predicted"/>
<keyword evidence="1 8" id="KW-0732">Signal</keyword>
<name>A0A6G1S5R7_9ACAR</name>
<evidence type="ECO:0000256" key="4">
    <source>
        <dbReference type="ARBA" id="ARBA00023180"/>
    </source>
</evidence>
<dbReference type="Pfam" id="PF09172">
    <property type="entry name" value="Vit_open_b-sht"/>
    <property type="match status" value="1"/>
</dbReference>
<comment type="caution">
    <text evidence="5">Lacks conserved residue(s) required for the propagation of feature annotation.</text>
</comment>
<dbReference type="InterPro" id="IPR015816">
    <property type="entry name" value="Vitellinogen_b-sht_N"/>
</dbReference>
<dbReference type="PANTHER" id="PTHR23345:SF15">
    <property type="entry name" value="VITELLOGENIN 1-RELATED"/>
    <property type="match status" value="1"/>
</dbReference>
<organism evidence="11">
    <name type="scientific">Aceria tosichella</name>
    <name type="common">wheat curl mite</name>
    <dbReference type="NCBI Taxonomy" id="561515"/>
    <lineage>
        <taxon>Eukaryota</taxon>
        <taxon>Metazoa</taxon>
        <taxon>Ecdysozoa</taxon>
        <taxon>Arthropoda</taxon>
        <taxon>Chelicerata</taxon>
        <taxon>Arachnida</taxon>
        <taxon>Acari</taxon>
        <taxon>Acariformes</taxon>
        <taxon>Trombidiformes</taxon>
        <taxon>Prostigmata</taxon>
        <taxon>Eupodina</taxon>
        <taxon>Eriophyoidea</taxon>
        <taxon>Eriophyidae</taxon>
        <taxon>Eriophyinae</taxon>
        <taxon>Aceriini</taxon>
        <taxon>Aceria</taxon>
    </lineage>
</organism>
<keyword evidence="2" id="KW-0758">Storage protein</keyword>
<feature type="domain" description="VWFD" evidence="10">
    <location>
        <begin position="1550"/>
        <end position="1738"/>
    </location>
</feature>
<dbReference type="SMART" id="SM00216">
    <property type="entry name" value="VWD"/>
    <property type="match status" value="1"/>
</dbReference>
<evidence type="ECO:0000256" key="1">
    <source>
        <dbReference type="ARBA" id="ARBA00022729"/>
    </source>
</evidence>
<dbReference type="InterPro" id="IPR015255">
    <property type="entry name" value="Vitellinogen_open_b-sht"/>
</dbReference>
<dbReference type="GO" id="GO:0005319">
    <property type="term" value="F:lipid transporter activity"/>
    <property type="evidence" value="ECO:0007669"/>
    <property type="project" value="InterPro"/>
</dbReference>
<dbReference type="SMART" id="SM01169">
    <property type="entry name" value="DUF1943"/>
    <property type="match status" value="1"/>
</dbReference>
<dbReference type="Pfam" id="PF01347">
    <property type="entry name" value="Vitellogenin_N"/>
    <property type="match status" value="1"/>
</dbReference>
<dbReference type="EMBL" id="GGYP01001074">
    <property type="protein sequence ID" value="MDE45845.1"/>
    <property type="molecule type" value="Transcribed_RNA"/>
</dbReference>
<feature type="signal peptide" evidence="8">
    <location>
        <begin position="1"/>
        <end position="30"/>
    </location>
</feature>
<dbReference type="GO" id="GO:0045735">
    <property type="term" value="F:nutrient reservoir activity"/>
    <property type="evidence" value="ECO:0007669"/>
    <property type="project" value="UniProtKB-KW"/>
</dbReference>
<feature type="coiled-coil region" evidence="6">
    <location>
        <begin position="1200"/>
        <end position="1227"/>
    </location>
</feature>
<evidence type="ECO:0000256" key="7">
    <source>
        <dbReference type="SAM" id="MobiDB-lite"/>
    </source>
</evidence>
<dbReference type="PROSITE" id="PS51233">
    <property type="entry name" value="VWFD"/>
    <property type="match status" value="1"/>
</dbReference>
<sequence length="1747" mass="195556">MMAFTRRQRRLALVAFGLIALSVLTATVDAFDSDKLYKYQFEGAITTKVADDDKPQYSGMALSSPIAVRKSGTNEITLRLEKPQTATFNDVIDDIHTYPLDYKPIEPTTSGGLDKAFRIYFDPESGSVKSFDSHKDEPKWVTNFKRGLLSFFQLKLKDDSSSSSSTSASSSSSSATTSSSSTTTSSGSSSPSSSSSAQRSHHHQYYTIPERSIFGECETDYLVMSEPLQAGSSPQTVDDSASGQQQLVMNVTKTRNMARCKSRFLYRFMPIDSNECYENEKELQQYKHSNAIFQYDLVGTAQNFVIEQVLLDEMSIFSPFGQRAHSHSINSKFMMKLMSTETPTAATAPQVDEQSLVRLESLSYDPPEMVNFYANVNLDQEHHLSSIYQGSASVEQVMQAFEALVQEHRAYTGAFEQATNDASRAQEKSRLAELFIRLNELVGTLNSQKIEQLYILVDERGEAHKKIFWDLMSVTGTNPSFVFMKRLITDGDAPSVKIKDFLTRLSYHIKMPSKSLFDEYVNLCKSDKIQTNQQYKRLCSLPLASLIHQHCAKPHAKYLRLQQEGSNATAYKRGQNTCQIATADEYFSRLVTPWASSSSGSSAGSSSSSSSDSGDLSIGDKMLQVKMAGELGVKPSIDFLMDVVSNRDEHPSLRSAAMWNLYKSTRIYPNQIKRLVVPYYQDQGELLELRLAAFHNWLSAGMSLHEMETMAKQLQREPSRQVVIYIHSLMQSLANANPFPCGHSEGRHARLVLGTIKKALARHSAASLSDSHASFTSTWNEEFNYGTASLMSVIFSNESMAPSNVFYSSSEIMSGLKLTPMSVSIQAHGLDKLIKRVAGINGLLAEKESFMDVFSLKRRSKRQVSADLIKQEAQEIDKELKLATREFSDVFLSVTISAYGRPVSFFDKDSRELKKMLSEDGTIRIPQIKKLLHSFNNHTTQQMMVTFEKLEVFNNELGLPLYQSISDFDYKTFKLNSIKLDVEPGFFRDERQGKPPTKLATALDAKMGRHNEMFVSTGAIVSSEKLLVGVGFHKKKLVNIPIKMSVEANLTASQVQVRRQPIHESLLYIKQTPVTFVRSYDLARPVRPVGNNSDQPAEKWLPLYSFNKTSQMKPFKLDYMTPLAVGVTLEGKHLAGQDWSMAAWRRYLNQAGMAAAKFMYMYSPTGQPLEARLSTITTEENPTKELVTQLSWRHYHNHDHSDAYNDLSDIEKELEKFTANRKGAALQGRPTTVSYKLALIGGSSKERRVGLDIAYSYSFDRLLHKWRAFYSRTPLDQAAPSSEVTNLCWLGQMDFPEQQADKLLNFQLADLNFSANLTSELTFGDECPASGKLGATGGATGPHVSARLMANWSQQQRAEIEAALASGTSTNSSGGGGQREMMDAEHLERDYTTNRRNPYARLYRQCLARREQHGSKLDPSCVSLMRRLGALTHISAQFEYKDVPQRWTKLVRRLGSLYTYARAGYIDEMEERSSEAREYKSADGQNDVAHLEANITMDGRTLERKLSYEFDTPNYHVKYGNVPISVPPLSTFSLLGSSFYQQVQNRAGRLSCLVSGQSVSTFDNLTYLMPAVGDGCFKLIAKDCSPEANFVVLGAKVGPSKVVKVYLAQKFKVEFVPDKDGKRISDIKVNGETVQIEMDKPALRRDTKLGTQSVEAFTIDYNGAYYTLNSKLYKFSVSTDGTWILVQQSKYYAGKSCGICGDANGDHLLEFKSPVSARRICKNTADFVWSYVLPSTCASRPANIECA</sequence>
<dbReference type="PANTHER" id="PTHR23345">
    <property type="entry name" value="VITELLOGENIN-RELATED"/>
    <property type="match status" value="1"/>
</dbReference>
<evidence type="ECO:0000256" key="5">
    <source>
        <dbReference type="PROSITE-ProRule" id="PRU00557"/>
    </source>
</evidence>
<accession>A0A6G1S5R7</accession>
<dbReference type="SUPFAM" id="SSF56968">
    <property type="entry name" value="Lipovitellin-phosvitin complex, beta-sheet shell regions"/>
    <property type="match status" value="2"/>
</dbReference>
<protein>
    <submittedName>
        <fullName evidence="11">Vitellogenin-6</fullName>
    </submittedName>
</protein>
<dbReference type="PROSITE" id="PS51211">
    <property type="entry name" value="VITELLOGENIN"/>
    <property type="match status" value="1"/>
</dbReference>
<feature type="compositionally biased region" description="Low complexity" evidence="7">
    <location>
        <begin position="161"/>
        <end position="197"/>
    </location>
</feature>
<reference evidence="11" key="1">
    <citation type="submission" date="2018-10" db="EMBL/GenBank/DDBJ databases">
        <title>Transcriptome assembly of Aceria tosichella (Wheat curl mite) Type 2.</title>
        <authorList>
            <person name="Scully E.D."/>
            <person name="Geib S.M."/>
            <person name="Palmer N.A."/>
            <person name="Gupta A.K."/>
            <person name="Sarath G."/>
            <person name="Tatineni S."/>
        </authorList>
    </citation>
    <scope>NUCLEOTIDE SEQUENCE</scope>
    <source>
        <strain evidence="11">LincolnNE</strain>
    </source>
</reference>
<feature type="region of interest" description="Disordered" evidence="7">
    <location>
        <begin position="159"/>
        <end position="202"/>
    </location>
</feature>
<dbReference type="Pfam" id="PF00094">
    <property type="entry name" value="VWD"/>
    <property type="match status" value="1"/>
</dbReference>
<keyword evidence="3" id="KW-1015">Disulfide bond</keyword>
<evidence type="ECO:0000256" key="6">
    <source>
        <dbReference type="SAM" id="Coils"/>
    </source>
</evidence>
<dbReference type="SMART" id="SM00638">
    <property type="entry name" value="LPD_N"/>
    <property type="match status" value="1"/>
</dbReference>
<evidence type="ECO:0000256" key="3">
    <source>
        <dbReference type="ARBA" id="ARBA00023157"/>
    </source>
</evidence>
<dbReference type="SUPFAM" id="SSF48431">
    <property type="entry name" value="Lipovitellin-phosvitin complex, superhelical domain"/>
    <property type="match status" value="1"/>
</dbReference>
<feature type="chain" id="PRO_5026220000" evidence="8">
    <location>
        <begin position="31"/>
        <end position="1747"/>
    </location>
</feature>
<evidence type="ECO:0000313" key="11">
    <source>
        <dbReference type="EMBL" id="MDE45845.1"/>
    </source>
</evidence>